<feature type="domain" description="SEFIR" evidence="1">
    <location>
        <begin position="128"/>
        <end position="276"/>
    </location>
</feature>
<gene>
    <name evidence="2" type="ORF">DV20_12105</name>
</gene>
<reference evidence="2 3" key="1">
    <citation type="submission" date="2014-05" db="EMBL/GenBank/DDBJ databases">
        <title>Draft genome sequence of Amycolatopsis rifamycinica DSM 46095.</title>
        <authorList>
            <person name="Lal R."/>
            <person name="Saxena A."/>
            <person name="Kumari R."/>
            <person name="Mukherjee U."/>
            <person name="Singh P."/>
            <person name="Sangwan N."/>
            <person name="Mahato N.K."/>
        </authorList>
    </citation>
    <scope>NUCLEOTIDE SEQUENCE [LARGE SCALE GENOMIC DNA]</scope>
    <source>
        <strain evidence="2 3">DSM 46095</strain>
    </source>
</reference>
<dbReference type="RefSeq" id="WP_051735913.1">
    <property type="nucleotide sequence ID" value="NZ_JMQI01000024.1"/>
</dbReference>
<accession>A0A066UDA1</accession>
<dbReference type="Gene3D" id="3.40.50.11530">
    <property type="match status" value="1"/>
</dbReference>
<evidence type="ECO:0000259" key="1">
    <source>
        <dbReference type="PROSITE" id="PS51534"/>
    </source>
</evidence>
<dbReference type="PROSITE" id="PS51534">
    <property type="entry name" value="SEFIR"/>
    <property type="match status" value="1"/>
</dbReference>
<dbReference type="Pfam" id="PF08357">
    <property type="entry name" value="SEFIR"/>
    <property type="match status" value="1"/>
</dbReference>
<dbReference type="EMBL" id="JMQI01000024">
    <property type="protein sequence ID" value="KDN22119.1"/>
    <property type="molecule type" value="Genomic_DNA"/>
</dbReference>
<name>A0A066UDA1_9PSEU</name>
<dbReference type="InterPro" id="IPR013568">
    <property type="entry name" value="SEFIR_dom"/>
</dbReference>
<dbReference type="AlphaFoldDB" id="A0A066UDA1"/>
<keyword evidence="3" id="KW-1185">Reference proteome</keyword>
<dbReference type="OrthoDB" id="3365840at2"/>
<proteinExistence type="predicted"/>
<sequence length="276" mass="30151">MSSDPDFVPSALPALVAVPASLATRLTAECDAIPLPGHRSPLTDAALVIGTNATTAVALVWSRKTILALSRTIAELTATVGELKVQGRFGTRSASLDVGGETAGEEITNFVSSAEAPAEIDPDAAAGEFTVFISYAHDNPEHIDLVRRFWRLLRENGIDAQIDLWAASEPRDWPQWTHQQIRRAKYVLMIASPAFKERAEGEAPPGEGRGVRWEAQLLREMRYKDHAAALRKQLPIVLPGRSAEELPDWVGPTGNTHYEIEELTAVGARKLLEYLT</sequence>
<evidence type="ECO:0000313" key="2">
    <source>
        <dbReference type="EMBL" id="KDN22119.1"/>
    </source>
</evidence>
<dbReference type="Proteomes" id="UP000027345">
    <property type="component" value="Unassembled WGS sequence"/>
</dbReference>
<dbReference type="STRING" id="287986.DV20_12105"/>
<evidence type="ECO:0000313" key="3">
    <source>
        <dbReference type="Proteomes" id="UP000027345"/>
    </source>
</evidence>
<organism evidence="2 3">
    <name type="scientific">Amycolatopsis rifamycinica</name>
    <dbReference type="NCBI Taxonomy" id="287986"/>
    <lineage>
        <taxon>Bacteria</taxon>
        <taxon>Bacillati</taxon>
        <taxon>Actinomycetota</taxon>
        <taxon>Actinomycetes</taxon>
        <taxon>Pseudonocardiales</taxon>
        <taxon>Pseudonocardiaceae</taxon>
        <taxon>Amycolatopsis</taxon>
    </lineage>
</organism>
<dbReference type="SUPFAM" id="SSF52200">
    <property type="entry name" value="Toll/Interleukin receptor TIR domain"/>
    <property type="match status" value="1"/>
</dbReference>
<protein>
    <recommendedName>
        <fullName evidence="1">SEFIR domain-containing protein</fullName>
    </recommendedName>
</protein>
<dbReference type="eggNOG" id="COG5635">
    <property type="taxonomic scope" value="Bacteria"/>
</dbReference>
<dbReference type="InterPro" id="IPR035897">
    <property type="entry name" value="Toll_tir_struct_dom_sf"/>
</dbReference>
<comment type="caution">
    <text evidence="2">The sequence shown here is derived from an EMBL/GenBank/DDBJ whole genome shotgun (WGS) entry which is preliminary data.</text>
</comment>